<dbReference type="InterPro" id="IPR052163">
    <property type="entry name" value="DGC-Regulatory_Protein"/>
</dbReference>
<proteinExistence type="predicted"/>
<gene>
    <name evidence="4" type="ORF">YM304_02530</name>
</gene>
<organism evidence="4 5">
    <name type="scientific">Ilumatobacter coccineus (strain NBRC 103263 / KCTC 29153 / YM16-304)</name>
    <dbReference type="NCBI Taxonomy" id="1313172"/>
    <lineage>
        <taxon>Bacteria</taxon>
        <taxon>Bacillati</taxon>
        <taxon>Actinomycetota</taxon>
        <taxon>Acidimicrobiia</taxon>
        <taxon>Acidimicrobiales</taxon>
        <taxon>Ilumatobacteraceae</taxon>
        <taxon>Ilumatobacter</taxon>
    </lineage>
</organism>
<dbReference type="EMBL" id="AP012057">
    <property type="protein sequence ID" value="BAN00567.1"/>
    <property type="molecule type" value="Genomic_DNA"/>
</dbReference>
<evidence type="ECO:0000313" key="4">
    <source>
        <dbReference type="EMBL" id="BAN00567.1"/>
    </source>
</evidence>
<dbReference type="Pfam" id="PF00990">
    <property type="entry name" value="GGDEF"/>
    <property type="match status" value="1"/>
</dbReference>
<keyword evidence="2" id="KW-1133">Transmembrane helix</keyword>
<dbReference type="CDD" id="cd01949">
    <property type="entry name" value="GGDEF"/>
    <property type="match status" value="1"/>
</dbReference>
<dbReference type="InterPro" id="IPR043128">
    <property type="entry name" value="Rev_trsase/Diguanyl_cyclase"/>
</dbReference>
<dbReference type="NCBIfam" id="TIGR00254">
    <property type="entry name" value="GGDEF"/>
    <property type="match status" value="1"/>
</dbReference>
<keyword evidence="2" id="KW-0812">Transmembrane</keyword>
<feature type="transmembrane region" description="Helical" evidence="2">
    <location>
        <begin position="218"/>
        <end position="238"/>
    </location>
</feature>
<keyword evidence="5" id="KW-1185">Reference proteome</keyword>
<evidence type="ECO:0000256" key="2">
    <source>
        <dbReference type="SAM" id="Phobius"/>
    </source>
</evidence>
<dbReference type="FunFam" id="3.30.70.270:FF:000001">
    <property type="entry name" value="Diguanylate cyclase domain protein"/>
    <property type="match status" value="1"/>
</dbReference>
<keyword evidence="2" id="KW-0472">Membrane</keyword>
<dbReference type="Proteomes" id="UP000011863">
    <property type="component" value="Chromosome"/>
</dbReference>
<accession>A0A6C7DZF4</accession>
<dbReference type="SMART" id="SM00267">
    <property type="entry name" value="GGDEF"/>
    <property type="match status" value="1"/>
</dbReference>
<dbReference type="KEGG" id="aym:YM304_02530"/>
<dbReference type="InterPro" id="IPR029787">
    <property type="entry name" value="Nucleotide_cyclase"/>
</dbReference>
<feature type="domain" description="GGDEF" evidence="3">
    <location>
        <begin position="278"/>
        <end position="409"/>
    </location>
</feature>
<evidence type="ECO:0000313" key="5">
    <source>
        <dbReference type="Proteomes" id="UP000011863"/>
    </source>
</evidence>
<dbReference type="AlphaFoldDB" id="A0A6C7DZF4"/>
<dbReference type="PANTHER" id="PTHR46663:SF2">
    <property type="entry name" value="GGDEF DOMAIN-CONTAINING PROTEIN"/>
    <property type="match status" value="1"/>
</dbReference>
<evidence type="ECO:0000259" key="3">
    <source>
        <dbReference type="PROSITE" id="PS50887"/>
    </source>
</evidence>
<dbReference type="SUPFAM" id="SSF55073">
    <property type="entry name" value="Nucleotide cyclase"/>
    <property type="match status" value="1"/>
</dbReference>
<name>A0A6C7DZF4_ILUCY</name>
<dbReference type="PROSITE" id="PS50887">
    <property type="entry name" value="GGDEF"/>
    <property type="match status" value="1"/>
</dbReference>
<sequence>MLLAATTVSLINRRAENRSDQIARVESAADVLSVAVRANIASTRGAVDLAGIAAASLPEQRPQLATELSAIFEGSEACVGTEVADCTGADLFSISAMGELVTKAAASPDAVVAVDAATQSVLFVHRPTSAGDSVTVVLRVPVDNLIRESTQSTATADGVSIELTAGSRNTTDERFPAAMIDGERTVDTTVGDVFIDGSISIRTMIDGRVGLAGGNPTLYGALLGLGTVLLALAGWTFLAERRMLEVRATTDELTGLANRREFERIAAEAVDLADRHGTSLCVMVVDLNGFKQVNDTLGHQFGDLVLKACSERLIAAVRDTDVVGRWGGDEFVILLPGLQDRTAVRNSAERISRTLSESPVVGDTIMSASIGAAIFPRHGDSFDGLMRAADVAMYGAKTTGVGHRIADTIAAQDDLIGDDLPSSTSGFPDPEPDPLPEPTPIVATDDYEGPDRRRSPVPPPPDTAGGSDDALSSMSERSSLDRLA</sequence>
<reference evidence="4 5" key="1">
    <citation type="journal article" date="2013" name="Int. J. Syst. Evol. Microbiol.">
        <title>Ilumatobacter nonamiense sp. nov. and Ilumatobacter coccineum sp. nov., isolated from seashore sand.</title>
        <authorList>
            <person name="Matsumoto A."/>
            <person name="Kasai H."/>
            <person name="Matsuo Y."/>
            <person name="Shizuri Y."/>
            <person name="Ichikawa N."/>
            <person name="Fujita N."/>
            <person name="Omura S."/>
            <person name="Takahashi Y."/>
        </authorList>
    </citation>
    <scope>NUCLEOTIDE SEQUENCE [LARGE SCALE GENOMIC DNA]</scope>
    <source>
        <strain evidence="5">NBRC 103263 / KCTC 29153 / YM16-304</strain>
    </source>
</reference>
<feature type="region of interest" description="Disordered" evidence="1">
    <location>
        <begin position="415"/>
        <end position="484"/>
    </location>
</feature>
<dbReference type="PANTHER" id="PTHR46663">
    <property type="entry name" value="DIGUANYLATE CYCLASE DGCT-RELATED"/>
    <property type="match status" value="1"/>
</dbReference>
<protein>
    <recommendedName>
        <fullName evidence="3">GGDEF domain-containing protein</fullName>
    </recommendedName>
</protein>
<dbReference type="InterPro" id="IPR000160">
    <property type="entry name" value="GGDEF_dom"/>
</dbReference>
<evidence type="ECO:0000256" key="1">
    <source>
        <dbReference type="SAM" id="MobiDB-lite"/>
    </source>
</evidence>
<dbReference type="Gene3D" id="3.30.70.270">
    <property type="match status" value="1"/>
</dbReference>